<evidence type="ECO:0000256" key="3">
    <source>
        <dbReference type="ARBA" id="ARBA00022763"/>
    </source>
</evidence>
<protein>
    <submittedName>
        <fullName evidence="11">PD-(D/E)XK nuclease family protein</fullName>
    </submittedName>
</protein>
<comment type="caution">
    <text evidence="11">The sequence shown here is derived from an EMBL/GenBank/DDBJ whole genome shotgun (WGS) entry which is preliminary data.</text>
</comment>
<keyword evidence="6" id="KW-0269">Exonuclease</keyword>
<evidence type="ECO:0000313" key="12">
    <source>
        <dbReference type="Proteomes" id="UP000784880"/>
    </source>
</evidence>
<dbReference type="RefSeq" id="WP_217064044.1">
    <property type="nucleotide sequence ID" value="NZ_JAHQCS010000001.1"/>
</dbReference>
<dbReference type="PANTHER" id="PTHR30591:SF1">
    <property type="entry name" value="RECBCD ENZYME SUBUNIT RECC"/>
    <property type="match status" value="1"/>
</dbReference>
<sequence length="999" mass="115742">MKKVTEQLKEICRNYPFQEKVLLTDSYAIGEEIVSRFISEGNHAINLRNRTVRDIALEHSEISSQEQFDYIENTVAVQMVFRILTSIKQKELLQYFNFLEVTPAFCRAIYDTIRILRLAGITSTTLNTEAFITEEKGFDIQLLLAEYEQMLSVNKFKDDTILLLDAINGLQKKPNAVYILQSNLSLSLLEEQFLKHLLPEEYFKLPLTPVFGVPVPEHSELQSISWGEPGKYSYLYDLENGENAPKPELTLLTAKSEEMEVKGILEQMKHRGSKMDENVIFYTSADPYVTVIYHTAQKNDIPVTFGEGIPISFTRPGRFVKAMILWIKNSYSVEAFIQLLQEDTFTLGDESPSKTRVTKLLREAQIGWETSRYLSQIEKEIENIQSKIDRTNDDMHLSYLESRYKEYTFLKTWFSRVFKKIPPLQEQMNTSDVLSGLLFMLRGHCKSTSPLDVAAVSKMTEEIERVLPYTDEILTMYELVEKVNGLLLDTRVNQSGPKGGHLHVTNYAKGIYQGRENVFIVGLDNHKFPGTVREDPLLLDEERLKLGNKLLIQKDKNQVNLYSMLQLLANNSGEISVSYCQFDINNNRTISPAHLFLQCFRCKTGEYNAEFKDLLTSNEVLRVTETLDERDFWLNKLMGYQMFELDQKIIENHQTLGNGLKGEEHRQQEEFSPYDGLVHVHGEVVDPRVNKERRMTAGKLEKLAQCPYAYFLQEILRVKPAEEMTYHPNVWLDAATRGSLIHRIFEMFYRRLKERGEKPSYSIHEEVILAIANEVILAQREELPPPSNRVFDREVSDILHCCRIFLKEEEEYCKHYDPEHFEYRFGIDDIPPAEIKFPSGETIAISGIIDRVDKSSSGHYQIIDYKTGSTYNYSEKESFKGGRQLQHFIYALAIEQHLTLDSGSVIESSYYFPTTKGLGERYVRKQDDNLRKNGLDILEKLIDVLKYGHFTMTDDLNDCKFCDYKAICRRDTYGESIIERKQMSEAEGIRKFKGVRVYE</sequence>
<organism evidence="11 12">
    <name type="scientific">Evansella tamaricis</name>
    <dbReference type="NCBI Taxonomy" id="2069301"/>
    <lineage>
        <taxon>Bacteria</taxon>
        <taxon>Bacillati</taxon>
        <taxon>Bacillota</taxon>
        <taxon>Bacilli</taxon>
        <taxon>Bacillales</taxon>
        <taxon>Bacillaceae</taxon>
        <taxon>Evansella</taxon>
    </lineage>
</organism>
<evidence type="ECO:0000256" key="4">
    <source>
        <dbReference type="ARBA" id="ARBA00022801"/>
    </source>
</evidence>
<proteinExistence type="predicted"/>
<evidence type="ECO:0000256" key="5">
    <source>
        <dbReference type="ARBA" id="ARBA00022806"/>
    </source>
</evidence>
<accession>A0ABS6J8X5</accession>
<evidence type="ECO:0000259" key="10">
    <source>
        <dbReference type="Pfam" id="PF12705"/>
    </source>
</evidence>
<keyword evidence="1" id="KW-0540">Nuclease</keyword>
<keyword evidence="8" id="KW-0238">DNA-binding</keyword>
<evidence type="ECO:0000256" key="9">
    <source>
        <dbReference type="ARBA" id="ARBA00023204"/>
    </source>
</evidence>
<evidence type="ECO:0000256" key="6">
    <source>
        <dbReference type="ARBA" id="ARBA00022839"/>
    </source>
</evidence>
<dbReference type="EMBL" id="JAHQCS010000001">
    <property type="protein sequence ID" value="MBU9710147.1"/>
    <property type="molecule type" value="Genomic_DNA"/>
</dbReference>
<keyword evidence="4" id="KW-0378">Hydrolase</keyword>
<name>A0ABS6J8X5_9BACI</name>
<evidence type="ECO:0000256" key="2">
    <source>
        <dbReference type="ARBA" id="ARBA00022741"/>
    </source>
</evidence>
<dbReference type="PANTHER" id="PTHR30591">
    <property type="entry name" value="RECBCD ENZYME SUBUNIT RECC"/>
    <property type="match status" value="1"/>
</dbReference>
<keyword evidence="2" id="KW-0547">Nucleotide-binding</keyword>
<evidence type="ECO:0000256" key="7">
    <source>
        <dbReference type="ARBA" id="ARBA00022840"/>
    </source>
</evidence>
<keyword evidence="3" id="KW-0227">DNA damage</keyword>
<keyword evidence="5" id="KW-0347">Helicase</keyword>
<gene>
    <name evidence="11" type="ORF">KS419_00010</name>
</gene>
<keyword evidence="12" id="KW-1185">Reference proteome</keyword>
<evidence type="ECO:0000256" key="8">
    <source>
        <dbReference type="ARBA" id="ARBA00023125"/>
    </source>
</evidence>
<evidence type="ECO:0000313" key="11">
    <source>
        <dbReference type="EMBL" id="MBU9710147.1"/>
    </source>
</evidence>
<dbReference type="Proteomes" id="UP000784880">
    <property type="component" value="Unassembled WGS sequence"/>
</dbReference>
<reference evidence="11 12" key="1">
    <citation type="submission" date="2021-06" db="EMBL/GenBank/DDBJ databases">
        <title>Bacillus sp. RD4P76, an endophyte from a halophyte.</title>
        <authorList>
            <person name="Sun J.-Q."/>
        </authorList>
    </citation>
    <scope>NUCLEOTIDE SEQUENCE [LARGE SCALE GENOMIC DNA]</scope>
    <source>
        <strain evidence="11 12">CGMCC 1.15917</strain>
    </source>
</reference>
<feature type="domain" description="PD-(D/E)XK endonuclease-like" evidence="10">
    <location>
        <begin position="695"/>
        <end position="969"/>
    </location>
</feature>
<keyword evidence="7" id="KW-0067">ATP-binding</keyword>
<dbReference type="InterPro" id="IPR038726">
    <property type="entry name" value="PDDEXK_AddAB-type"/>
</dbReference>
<evidence type="ECO:0000256" key="1">
    <source>
        <dbReference type="ARBA" id="ARBA00022722"/>
    </source>
</evidence>
<dbReference type="Pfam" id="PF12705">
    <property type="entry name" value="PDDEXK_1"/>
    <property type="match status" value="1"/>
</dbReference>
<keyword evidence="9" id="KW-0234">DNA repair</keyword>